<dbReference type="AlphaFoldDB" id="D8Q8P1"/>
<reference evidence="1 2" key="1">
    <citation type="journal article" date="2010" name="Nat. Biotechnol.">
        <title>Genome sequence of the model mushroom Schizophyllum commune.</title>
        <authorList>
            <person name="Ohm R.A."/>
            <person name="de Jong J.F."/>
            <person name="Lugones L.G."/>
            <person name="Aerts A."/>
            <person name="Kothe E."/>
            <person name="Stajich J.E."/>
            <person name="de Vries R.P."/>
            <person name="Record E."/>
            <person name="Levasseur A."/>
            <person name="Baker S.E."/>
            <person name="Bartholomew K.A."/>
            <person name="Coutinho P.M."/>
            <person name="Erdmann S."/>
            <person name="Fowler T.J."/>
            <person name="Gathman A.C."/>
            <person name="Lombard V."/>
            <person name="Henrissat B."/>
            <person name="Knabe N."/>
            <person name="Kuees U."/>
            <person name="Lilly W.W."/>
            <person name="Lindquist E."/>
            <person name="Lucas S."/>
            <person name="Magnuson J.K."/>
            <person name="Piumi F."/>
            <person name="Raudaskoski M."/>
            <person name="Salamov A."/>
            <person name="Schmutz J."/>
            <person name="Schwarze F.W.M.R."/>
            <person name="vanKuyk P.A."/>
            <person name="Horton J.S."/>
            <person name="Grigoriev I.V."/>
            <person name="Woesten H.A.B."/>
        </authorList>
    </citation>
    <scope>NUCLEOTIDE SEQUENCE [LARGE SCALE GENOMIC DNA]</scope>
    <source>
        <strain evidence="2">H4-8 / FGSC 9210</strain>
    </source>
</reference>
<dbReference type="VEuPathDB" id="FungiDB:SCHCODRAFT_02750457"/>
<evidence type="ECO:0000313" key="1">
    <source>
        <dbReference type="EMBL" id="EFI95508.1"/>
    </source>
</evidence>
<keyword evidence="2" id="KW-1185">Reference proteome</keyword>
<accession>D8Q8P1</accession>
<sequence length="296" mass="32227">MHCVSTAFNADNNPSPHHAPDVKLVSSDGVHFFVSSALLRRASSNEFAGTLQIAACATQTPGDELPCVYVADGADVLNILVHAAYSVSPSSFKPSLETLESAVRRLLTYGLDPQTYILPGTVLFETLRGQAALAPMKIYVLASAYDLLGLAQVASAYLLSYPLHSLSDQEAKDMGSTYLKRLFLLHQNRIRILKELLDRPPEFHAETADCRFAAQKGVARGWSAATRRVMLDAGGIISSTLQHELGKFRGVVPCHECQTAIDARIWQVVVGWTMTPVSTHSDRVNKPLTKALQAII</sequence>
<evidence type="ECO:0008006" key="3">
    <source>
        <dbReference type="Google" id="ProtNLM"/>
    </source>
</evidence>
<dbReference type="HOGENOM" id="CLU_051530_2_1_1"/>
<evidence type="ECO:0000313" key="2">
    <source>
        <dbReference type="Proteomes" id="UP000007431"/>
    </source>
</evidence>
<dbReference type="eggNOG" id="KOG0519">
    <property type="taxonomic scope" value="Eukaryota"/>
</dbReference>
<proteinExistence type="predicted"/>
<organism evidence="2">
    <name type="scientific">Schizophyllum commune (strain H4-8 / FGSC 9210)</name>
    <name type="common">Split gill fungus</name>
    <dbReference type="NCBI Taxonomy" id="578458"/>
    <lineage>
        <taxon>Eukaryota</taxon>
        <taxon>Fungi</taxon>
        <taxon>Dikarya</taxon>
        <taxon>Basidiomycota</taxon>
        <taxon>Agaricomycotina</taxon>
        <taxon>Agaricomycetes</taxon>
        <taxon>Agaricomycetidae</taxon>
        <taxon>Agaricales</taxon>
        <taxon>Schizophyllaceae</taxon>
        <taxon>Schizophyllum</taxon>
    </lineage>
</organism>
<gene>
    <name evidence="1" type="ORF">SCHCODRAFT_57270</name>
</gene>
<protein>
    <recommendedName>
        <fullName evidence="3">BTB domain-containing protein</fullName>
    </recommendedName>
</protein>
<dbReference type="OMA" id="CAGCREM"/>
<dbReference type="EMBL" id="GL377308">
    <property type="protein sequence ID" value="EFI95508.1"/>
    <property type="molecule type" value="Genomic_DNA"/>
</dbReference>
<dbReference type="Proteomes" id="UP000007431">
    <property type="component" value="Unassembled WGS sequence"/>
</dbReference>
<dbReference type="InParanoid" id="D8Q8P1"/>
<name>D8Q8P1_SCHCM</name>